<gene>
    <name evidence="1" type="ORF">BDW02DRAFT_603840</name>
</gene>
<evidence type="ECO:0000313" key="2">
    <source>
        <dbReference type="Proteomes" id="UP000800040"/>
    </source>
</evidence>
<dbReference type="Proteomes" id="UP000800040">
    <property type="component" value="Unassembled WGS sequence"/>
</dbReference>
<reference evidence="1" key="1">
    <citation type="submission" date="2020-01" db="EMBL/GenBank/DDBJ databases">
        <authorList>
            <consortium name="DOE Joint Genome Institute"/>
            <person name="Haridas S."/>
            <person name="Albert R."/>
            <person name="Binder M."/>
            <person name="Bloem J."/>
            <person name="Labutti K."/>
            <person name="Salamov A."/>
            <person name="Andreopoulos B."/>
            <person name="Baker S.E."/>
            <person name="Barry K."/>
            <person name="Bills G."/>
            <person name="Bluhm B.H."/>
            <person name="Cannon C."/>
            <person name="Castanera R."/>
            <person name="Culley D.E."/>
            <person name="Daum C."/>
            <person name="Ezra D."/>
            <person name="Gonzalez J.B."/>
            <person name="Henrissat B."/>
            <person name="Kuo A."/>
            <person name="Liang C."/>
            <person name="Lipzen A."/>
            <person name="Lutzoni F."/>
            <person name="Magnuson J."/>
            <person name="Mondo S."/>
            <person name="Nolan M."/>
            <person name="Ohm R."/>
            <person name="Pangilinan J."/>
            <person name="Park H.-J."/>
            <person name="Ramirez L."/>
            <person name="Alfaro M."/>
            <person name="Sun H."/>
            <person name="Tritt A."/>
            <person name="Yoshinaga Y."/>
            <person name="Zwiers L.-H."/>
            <person name="Turgeon B.G."/>
            <person name="Goodwin S.B."/>
            <person name="Spatafora J.W."/>
            <person name="Crous P.W."/>
            <person name="Grigoriev I.V."/>
        </authorList>
    </citation>
    <scope>NUCLEOTIDE SEQUENCE</scope>
    <source>
        <strain evidence="1">P77</strain>
    </source>
</reference>
<accession>A0A6A5JXL2</accession>
<dbReference type="EMBL" id="ML975733">
    <property type="protein sequence ID" value="KAF1828050.1"/>
    <property type="molecule type" value="Genomic_DNA"/>
</dbReference>
<protein>
    <submittedName>
        <fullName evidence="1">Uncharacterized protein</fullName>
    </submittedName>
</protein>
<dbReference type="OrthoDB" id="10522366at2759"/>
<keyword evidence="2" id="KW-1185">Reference proteome</keyword>
<proteinExistence type="predicted"/>
<evidence type="ECO:0000313" key="1">
    <source>
        <dbReference type="EMBL" id="KAF1828050.1"/>
    </source>
</evidence>
<sequence>MGHRIADNQTVGVTTSTITNAANLGKQAASRPEDWHYFVTSLLTVIRNAAHASKQKDCRIDELTLQLDSVQAPEGVVSRQDFSDKVKELKKLQSAMTRLHAS</sequence>
<dbReference type="AlphaFoldDB" id="A0A6A5JXL2"/>
<name>A0A6A5JXL2_9PLEO</name>
<organism evidence="1 2">
    <name type="scientific">Decorospora gaudefroyi</name>
    <dbReference type="NCBI Taxonomy" id="184978"/>
    <lineage>
        <taxon>Eukaryota</taxon>
        <taxon>Fungi</taxon>
        <taxon>Dikarya</taxon>
        <taxon>Ascomycota</taxon>
        <taxon>Pezizomycotina</taxon>
        <taxon>Dothideomycetes</taxon>
        <taxon>Pleosporomycetidae</taxon>
        <taxon>Pleosporales</taxon>
        <taxon>Pleosporineae</taxon>
        <taxon>Pleosporaceae</taxon>
        <taxon>Decorospora</taxon>
    </lineage>
</organism>